<dbReference type="Gene3D" id="1.20.144.10">
    <property type="entry name" value="Phosphatidic acid phosphatase type 2/haloperoxidase"/>
    <property type="match status" value="1"/>
</dbReference>
<comment type="caution">
    <text evidence="3">The sequence shown here is derived from an EMBL/GenBank/DDBJ whole genome shotgun (WGS) entry which is preliminary data.</text>
</comment>
<reference evidence="3" key="1">
    <citation type="submission" date="2022-03" db="EMBL/GenBank/DDBJ databases">
        <title>Cryobacterium sp. nov. strain ZS14-85, isolated from Antarctic soil.</title>
        <authorList>
            <person name="Li J."/>
            <person name="Niu G."/>
        </authorList>
    </citation>
    <scope>NUCLEOTIDE SEQUENCE</scope>
    <source>
        <strain evidence="3">ZS14-85</strain>
    </source>
</reference>
<sequence length="236" mass="25232">MPIPDETREPMTPLRLVQEKQARPVGRHLPLGLSVVAVIAVTIAGFLVSSSPAWTSVDLAIVNAVGGTQTGFADGIAVGINWVFGPPMAVLITLLVAASVLAFSRRLVTTVWFVFLVAVPWLGSDVIKLLVHRVRPNFPALVHPIIATPTSWSFPSGHTAFAASLSLALIVILWKSRWHRLTVVAGVVLGLTVAVSRVYLGVHYPTDVLASLVYSVAAVTIVNSAWAGLIAPRWSR</sequence>
<dbReference type="InterPro" id="IPR000326">
    <property type="entry name" value="PAP2/HPO"/>
</dbReference>
<feature type="transmembrane region" description="Helical" evidence="1">
    <location>
        <begin position="212"/>
        <end position="231"/>
    </location>
</feature>
<name>A0AA41R150_9MICO</name>
<feature type="transmembrane region" description="Helical" evidence="1">
    <location>
        <begin position="82"/>
        <end position="103"/>
    </location>
</feature>
<feature type="domain" description="Phosphatidic acid phosphatase type 2/haloperoxidase" evidence="2">
    <location>
        <begin position="110"/>
        <end position="223"/>
    </location>
</feature>
<gene>
    <name evidence="3" type="ORF">MQH31_19870</name>
</gene>
<organism evidence="3 4">
    <name type="scientific">Cryobacterium zhongshanensis</name>
    <dbReference type="NCBI Taxonomy" id="2928153"/>
    <lineage>
        <taxon>Bacteria</taxon>
        <taxon>Bacillati</taxon>
        <taxon>Actinomycetota</taxon>
        <taxon>Actinomycetes</taxon>
        <taxon>Micrococcales</taxon>
        <taxon>Microbacteriaceae</taxon>
        <taxon>Cryobacterium</taxon>
    </lineage>
</organism>
<keyword evidence="1" id="KW-0812">Transmembrane</keyword>
<keyword evidence="1" id="KW-1133">Transmembrane helix</keyword>
<dbReference type="RefSeq" id="WP_243013502.1">
    <property type="nucleotide sequence ID" value="NZ_JALGAR010000009.1"/>
</dbReference>
<evidence type="ECO:0000259" key="2">
    <source>
        <dbReference type="SMART" id="SM00014"/>
    </source>
</evidence>
<feature type="transmembrane region" description="Helical" evidence="1">
    <location>
        <begin position="181"/>
        <end position="200"/>
    </location>
</feature>
<evidence type="ECO:0000313" key="3">
    <source>
        <dbReference type="EMBL" id="MCI4660073.1"/>
    </source>
</evidence>
<dbReference type="SMART" id="SM00014">
    <property type="entry name" value="acidPPc"/>
    <property type="match status" value="1"/>
</dbReference>
<dbReference type="PANTHER" id="PTHR14969:SF13">
    <property type="entry name" value="AT30094P"/>
    <property type="match status" value="1"/>
</dbReference>
<feature type="transmembrane region" description="Helical" evidence="1">
    <location>
        <begin position="151"/>
        <end position="174"/>
    </location>
</feature>
<dbReference type="AlphaFoldDB" id="A0AA41R150"/>
<proteinExistence type="predicted"/>
<feature type="transmembrane region" description="Helical" evidence="1">
    <location>
        <begin position="110"/>
        <end position="131"/>
    </location>
</feature>
<dbReference type="CDD" id="cd03392">
    <property type="entry name" value="PAP2_like_2"/>
    <property type="match status" value="1"/>
</dbReference>
<feature type="transmembrane region" description="Helical" evidence="1">
    <location>
        <begin position="29"/>
        <end position="48"/>
    </location>
</feature>
<dbReference type="PANTHER" id="PTHR14969">
    <property type="entry name" value="SPHINGOSINE-1-PHOSPHATE PHOSPHOHYDROLASE"/>
    <property type="match status" value="1"/>
</dbReference>
<keyword evidence="1" id="KW-0472">Membrane</keyword>
<dbReference type="Proteomes" id="UP001165341">
    <property type="component" value="Unassembled WGS sequence"/>
</dbReference>
<dbReference type="Pfam" id="PF01569">
    <property type="entry name" value="PAP2"/>
    <property type="match status" value="1"/>
</dbReference>
<keyword evidence="4" id="KW-1185">Reference proteome</keyword>
<evidence type="ECO:0000313" key="4">
    <source>
        <dbReference type="Proteomes" id="UP001165341"/>
    </source>
</evidence>
<dbReference type="InterPro" id="IPR036938">
    <property type="entry name" value="PAP2/HPO_sf"/>
</dbReference>
<dbReference type="SUPFAM" id="SSF48317">
    <property type="entry name" value="Acid phosphatase/Vanadium-dependent haloperoxidase"/>
    <property type="match status" value="1"/>
</dbReference>
<protein>
    <submittedName>
        <fullName evidence="3">Phosphatase PAP2 family protein</fullName>
    </submittedName>
</protein>
<dbReference type="EMBL" id="JALGAR010000009">
    <property type="protein sequence ID" value="MCI4660073.1"/>
    <property type="molecule type" value="Genomic_DNA"/>
</dbReference>
<evidence type="ECO:0000256" key="1">
    <source>
        <dbReference type="SAM" id="Phobius"/>
    </source>
</evidence>
<accession>A0AA41R150</accession>